<dbReference type="Proteomes" id="UP000639403">
    <property type="component" value="Unassembled WGS sequence"/>
</dbReference>
<protein>
    <submittedName>
        <fullName evidence="1">Uncharacterized protein</fullName>
    </submittedName>
</protein>
<gene>
    <name evidence="1" type="ORF">IEO21_08847</name>
</gene>
<proteinExistence type="predicted"/>
<evidence type="ECO:0000313" key="1">
    <source>
        <dbReference type="EMBL" id="KAF9806019.1"/>
    </source>
</evidence>
<dbReference type="EMBL" id="JADOXO010000351">
    <property type="protein sequence ID" value="KAF9806019.1"/>
    <property type="molecule type" value="Genomic_DNA"/>
</dbReference>
<evidence type="ECO:0000313" key="2">
    <source>
        <dbReference type="Proteomes" id="UP000639403"/>
    </source>
</evidence>
<dbReference type="AlphaFoldDB" id="A0A8H7TYG1"/>
<organism evidence="1 2">
    <name type="scientific">Rhodonia placenta</name>
    <dbReference type="NCBI Taxonomy" id="104341"/>
    <lineage>
        <taxon>Eukaryota</taxon>
        <taxon>Fungi</taxon>
        <taxon>Dikarya</taxon>
        <taxon>Basidiomycota</taxon>
        <taxon>Agaricomycotina</taxon>
        <taxon>Agaricomycetes</taxon>
        <taxon>Polyporales</taxon>
        <taxon>Adustoporiaceae</taxon>
        <taxon>Rhodonia</taxon>
    </lineage>
</organism>
<name>A0A8H7TYG1_9APHY</name>
<comment type="caution">
    <text evidence="1">The sequence shown here is derived from an EMBL/GenBank/DDBJ whole genome shotgun (WGS) entry which is preliminary data.</text>
</comment>
<accession>A0A8H7TYG1</accession>
<reference evidence="1" key="1">
    <citation type="submission" date="2020-11" db="EMBL/GenBank/DDBJ databases">
        <authorList>
            <person name="Koelle M."/>
            <person name="Horta M.A.C."/>
            <person name="Nowrousian M."/>
            <person name="Ohm R.A."/>
            <person name="Benz P."/>
            <person name="Pilgard A."/>
        </authorList>
    </citation>
    <scope>NUCLEOTIDE SEQUENCE</scope>
    <source>
        <strain evidence="1">FPRL280</strain>
    </source>
</reference>
<reference evidence="1" key="2">
    <citation type="journal article" name="Front. Microbiol.">
        <title>Degradative Capacity of Two Strains of Rhodonia placenta: From Phenotype to Genotype.</title>
        <authorList>
            <person name="Kolle M."/>
            <person name="Horta M.A.C."/>
            <person name="Nowrousian M."/>
            <person name="Ohm R.A."/>
            <person name="Benz J.P."/>
            <person name="Pilgard A."/>
        </authorList>
    </citation>
    <scope>NUCLEOTIDE SEQUENCE</scope>
    <source>
        <strain evidence="1">FPRL280</strain>
    </source>
</reference>
<sequence>MQLNNWLQEHGRPTSSLSYEMSFTGPRHNREWTAVATRKSICSALLV</sequence>